<reference evidence="1 2" key="1">
    <citation type="submission" date="2017-03" db="EMBL/GenBank/DDBJ databases">
        <title>Genome of the blue death feigning beetle - Asbolus verrucosus.</title>
        <authorList>
            <person name="Rider S.D."/>
        </authorList>
    </citation>
    <scope>NUCLEOTIDE SEQUENCE [LARGE SCALE GENOMIC DNA]</scope>
    <source>
        <strain evidence="1">Butters</strain>
        <tissue evidence="1">Head and leg muscle</tissue>
    </source>
</reference>
<sequence length="41" mass="4748">MEVTLFMLLTFFGSTERYDQKIFHTNGCSSITETKNARCNL</sequence>
<proteinExistence type="predicted"/>
<dbReference type="Proteomes" id="UP000292052">
    <property type="component" value="Unassembled WGS sequence"/>
</dbReference>
<comment type="caution">
    <text evidence="1">The sequence shown here is derived from an EMBL/GenBank/DDBJ whole genome shotgun (WGS) entry which is preliminary data.</text>
</comment>
<name>A0A482W490_ASBVE</name>
<evidence type="ECO:0000313" key="1">
    <source>
        <dbReference type="EMBL" id="RZC39583.1"/>
    </source>
</evidence>
<organism evidence="1 2">
    <name type="scientific">Asbolus verrucosus</name>
    <name type="common">Desert ironclad beetle</name>
    <dbReference type="NCBI Taxonomy" id="1661398"/>
    <lineage>
        <taxon>Eukaryota</taxon>
        <taxon>Metazoa</taxon>
        <taxon>Ecdysozoa</taxon>
        <taxon>Arthropoda</taxon>
        <taxon>Hexapoda</taxon>
        <taxon>Insecta</taxon>
        <taxon>Pterygota</taxon>
        <taxon>Neoptera</taxon>
        <taxon>Endopterygota</taxon>
        <taxon>Coleoptera</taxon>
        <taxon>Polyphaga</taxon>
        <taxon>Cucujiformia</taxon>
        <taxon>Tenebrionidae</taxon>
        <taxon>Pimeliinae</taxon>
        <taxon>Asbolus</taxon>
    </lineage>
</organism>
<dbReference type="EMBL" id="QDEB01033075">
    <property type="protein sequence ID" value="RZC39583.1"/>
    <property type="molecule type" value="Genomic_DNA"/>
</dbReference>
<dbReference type="AlphaFoldDB" id="A0A482W490"/>
<keyword evidence="2" id="KW-1185">Reference proteome</keyword>
<protein>
    <submittedName>
        <fullName evidence="1">Uncharacterized protein</fullName>
    </submittedName>
</protein>
<gene>
    <name evidence="1" type="ORF">BDFB_013574</name>
</gene>
<accession>A0A482W490</accession>
<evidence type="ECO:0000313" key="2">
    <source>
        <dbReference type="Proteomes" id="UP000292052"/>
    </source>
</evidence>